<dbReference type="CDD" id="cd03809">
    <property type="entry name" value="GT4_MtfB-like"/>
    <property type="match status" value="1"/>
</dbReference>
<dbReference type="GeneID" id="32306038"/>
<feature type="domain" description="Glycosyl transferase family 1" evidence="2">
    <location>
        <begin position="193"/>
        <end position="348"/>
    </location>
</feature>
<dbReference type="SUPFAM" id="SSF53756">
    <property type="entry name" value="UDP-Glycosyltransferase/glycogen phosphorylase"/>
    <property type="match status" value="1"/>
</dbReference>
<gene>
    <name evidence="3" type="primary">glgA_1</name>
    <name evidence="3" type="ORF">BB050_00142</name>
</gene>
<dbReference type="InterPro" id="IPR001296">
    <property type="entry name" value="Glyco_trans_1"/>
</dbReference>
<dbReference type="Gene3D" id="3.40.50.2000">
    <property type="entry name" value="Glycogen Phosphorylase B"/>
    <property type="match status" value="2"/>
</dbReference>
<dbReference type="Proteomes" id="UP000093276">
    <property type="component" value="Chromosome"/>
</dbReference>
<dbReference type="EMBL" id="CP016907">
    <property type="protein sequence ID" value="AOC93298.1"/>
    <property type="molecule type" value="Genomic_DNA"/>
</dbReference>
<dbReference type="AlphaFoldDB" id="A0AAC9CYG8"/>
<dbReference type="Pfam" id="PF00534">
    <property type="entry name" value="Glycos_transf_1"/>
    <property type="match status" value="1"/>
</dbReference>
<proteinExistence type="predicted"/>
<evidence type="ECO:0000313" key="4">
    <source>
        <dbReference type="Proteomes" id="UP000093276"/>
    </source>
</evidence>
<dbReference type="PANTHER" id="PTHR46401">
    <property type="entry name" value="GLYCOSYLTRANSFERASE WBBK-RELATED"/>
    <property type="match status" value="1"/>
</dbReference>
<protein>
    <submittedName>
        <fullName evidence="3">Capsular glucan synthase</fullName>
        <ecNumber evidence="3">2.4.1.21</ecNumber>
    </submittedName>
</protein>
<dbReference type="KEGG" id="fjg:BB050_00142"/>
<dbReference type="EC" id="2.4.1.21" evidence="3"/>
<evidence type="ECO:0000256" key="1">
    <source>
        <dbReference type="ARBA" id="ARBA00022679"/>
    </source>
</evidence>
<keyword evidence="1 3" id="KW-0808">Transferase</keyword>
<dbReference type="RefSeq" id="WP_066032223.1">
    <property type="nucleotide sequence ID" value="NZ_CP016907.1"/>
</dbReference>
<reference evidence="3 4" key="1">
    <citation type="submission" date="2016-08" db="EMBL/GenBank/DDBJ databases">
        <title>Complete genome sequence of Flavobacterium johnsoniae strain GSE09, a volatile-producing biocontrol agent isolated from cucumber (Cucumis sativus).</title>
        <authorList>
            <person name="Jeong J.-J."/>
            <person name="Oh J.Y."/>
            <person name="Jim Y.J."/>
            <person name="Sang M.K."/>
            <person name="Kim K.D."/>
        </authorList>
    </citation>
    <scope>NUCLEOTIDE SEQUENCE [LARGE SCALE GENOMIC DNA]</scope>
    <source>
        <strain evidence="3 4">GSE09</strain>
    </source>
</reference>
<evidence type="ECO:0000259" key="2">
    <source>
        <dbReference type="Pfam" id="PF00534"/>
    </source>
</evidence>
<dbReference type="PANTHER" id="PTHR46401:SF2">
    <property type="entry name" value="GLYCOSYLTRANSFERASE WBBK-RELATED"/>
    <property type="match status" value="1"/>
</dbReference>
<evidence type="ECO:0000313" key="3">
    <source>
        <dbReference type="EMBL" id="AOC93298.1"/>
    </source>
</evidence>
<sequence>MKIILDSQAFNYQKYGGVSRYYTEIFSILSNEAGLEIITPWLYTRNLYYRDSKLFNKSQKRNSYFLGLLSKLGISIRKKSKKNNYSRTINTLLEDSFDVFIPTYYDPYFLNFINEKPFILTVYDMIHELFPQYFSDAAELRESKLLLIEKSAKIIAVSQNTKKDILTLYPHIDESKIEVIYHGTSINVNENVNVNLPENYILYVGSRADYKNFKFLAEAIKELLKNDSNLFLVCAGGGKLDKEEKEFIKRLDLEKQILQFDFRENELGLFYKKAICFVFPSLYEGFGIPVLESMACECPVVLGNHSSFPEVAANAGVYFDVNSKDDLKEKILKLIQSEELRKEFSVKGIEQIKKFTWENAAQQCLDLYRKACSN</sequence>
<dbReference type="GO" id="GO:0009103">
    <property type="term" value="P:lipopolysaccharide biosynthetic process"/>
    <property type="evidence" value="ECO:0007669"/>
    <property type="project" value="TreeGrafter"/>
</dbReference>
<organism evidence="3 4">
    <name type="scientific">Flavobacterium anhuiense</name>
    <dbReference type="NCBI Taxonomy" id="459526"/>
    <lineage>
        <taxon>Bacteria</taxon>
        <taxon>Pseudomonadati</taxon>
        <taxon>Bacteroidota</taxon>
        <taxon>Flavobacteriia</taxon>
        <taxon>Flavobacteriales</taxon>
        <taxon>Flavobacteriaceae</taxon>
        <taxon>Flavobacterium</taxon>
    </lineage>
</organism>
<keyword evidence="3" id="KW-0328">Glycosyltransferase</keyword>
<name>A0AAC9CYG8_9FLAO</name>
<accession>A0AAC9CYG8</accession>
<dbReference type="GO" id="GO:0009011">
    <property type="term" value="F:alpha-1,4-glucan glucosyltransferase (ADP-glucose donor) activity"/>
    <property type="evidence" value="ECO:0007669"/>
    <property type="project" value="UniProtKB-EC"/>
</dbReference>